<dbReference type="AlphaFoldDB" id="A0AAF1AVU9"/>
<evidence type="ECO:0000256" key="2">
    <source>
        <dbReference type="ARBA" id="ARBA00004123"/>
    </source>
</evidence>
<evidence type="ECO:0000259" key="9">
    <source>
        <dbReference type="Pfam" id="PF26138"/>
    </source>
</evidence>
<dbReference type="PANTHER" id="PTHR22930">
    <property type="match status" value="1"/>
</dbReference>
<keyword evidence="4" id="KW-0540">Nuclease</keyword>
<sequence length="364" mass="42356">MIVVLGTRVALRPRYSIFKMERIHYVDRLVKQSDDMCIKNLRMDMKTFHKLCFTLESRGYIRDTKYMNVTEQVAVFLYILAHHEKMSVLSTNFQRSTETISRHVHMVLNGVLRLQEFKPPEPIPNDSTDEKWKYFKNCLGALDGTHIRMNVPVQDKPRYRNRKGEITINVLAAVTPNLQFTYVLTGWEGSAADGRVLKDALSRKNGLKVPKGTYYLVDAGYTNGEGFLTPFRGVKYHRNEWKEGYQPICAKEYFNMRHSTARNVVERAFGILKKRWAILRSPSFYPLKIQNRIILACCVLHNYIRAEMNSDSCELDFDMEGGTNMEYEVVEDNITSIGTSPEWTSFRDNLAETLFNEWRGSSRR</sequence>
<comment type="cofactor">
    <cofactor evidence="1">
        <name>a divalent metal cation</name>
        <dbReference type="ChEBI" id="CHEBI:60240"/>
    </cofactor>
</comment>
<dbReference type="Pfam" id="PF26138">
    <property type="entry name" value="DUF8040"/>
    <property type="match status" value="1"/>
</dbReference>
<feature type="domain" description="DUF8040" evidence="9">
    <location>
        <begin position="23"/>
        <end position="112"/>
    </location>
</feature>
<evidence type="ECO:0000256" key="3">
    <source>
        <dbReference type="ARBA" id="ARBA00006958"/>
    </source>
</evidence>
<evidence type="ECO:0000256" key="5">
    <source>
        <dbReference type="ARBA" id="ARBA00022723"/>
    </source>
</evidence>
<dbReference type="GO" id="GO:0005634">
    <property type="term" value="C:nucleus"/>
    <property type="evidence" value="ECO:0007669"/>
    <property type="project" value="UniProtKB-SubCell"/>
</dbReference>
<comment type="subcellular location">
    <subcellularLocation>
        <location evidence="2">Nucleus</location>
    </subcellularLocation>
</comment>
<evidence type="ECO:0000313" key="10">
    <source>
        <dbReference type="EMBL" id="WOG94125.1"/>
    </source>
</evidence>
<evidence type="ECO:0000313" key="11">
    <source>
        <dbReference type="Proteomes" id="UP000077755"/>
    </source>
</evidence>
<evidence type="ECO:0000259" key="8">
    <source>
        <dbReference type="Pfam" id="PF13359"/>
    </source>
</evidence>
<evidence type="ECO:0000256" key="1">
    <source>
        <dbReference type="ARBA" id="ARBA00001968"/>
    </source>
</evidence>
<keyword evidence="11" id="KW-1185">Reference proteome</keyword>
<evidence type="ECO:0000256" key="6">
    <source>
        <dbReference type="ARBA" id="ARBA00022801"/>
    </source>
</evidence>
<keyword evidence="7" id="KW-0539">Nucleus</keyword>
<gene>
    <name evidence="10" type="ORF">DCAR_0313418</name>
</gene>
<feature type="domain" description="DDE Tnp4" evidence="8">
    <location>
        <begin position="142"/>
        <end position="302"/>
    </location>
</feature>
<proteinExistence type="inferred from homology"/>
<evidence type="ECO:0008006" key="12">
    <source>
        <dbReference type="Google" id="ProtNLM"/>
    </source>
</evidence>
<keyword evidence="6" id="KW-0378">Hydrolase</keyword>
<dbReference type="InterPro" id="IPR045249">
    <property type="entry name" value="HARBI1-like"/>
</dbReference>
<evidence type="ECO:0000256" key="4">
    <source>
        <dbReference type="ARBA" id="ARBA00022722"/>
    </source>
</evidence>
<keyword evidence="5" id="KW-0479">Metal-binding</keyword>
<dbReference type="InterPro" id="IPR027806">
    <property type="entry name" value="HARBI1_dom"/>
</dbReference>
<dbReference type="PANTHER" id="PTHR22930:SF281">
    <property type="entry name" value="NUCLEASE"/>
    <property type="match status" value="1"/>
</dbReference>
<reference evidence="10" key="2">
    <citation type="submission" date="2022-03" db="EMBL/GenBank/DDBJ databases">
        <title>Draft title - Genomic analysis of global carrot germplasm unveils the trajectory of domestication and the origin of high carotenoid orange carrot.</title>
        <authorList>
            <person name="Iorizzo M."/>
            <person name="Ellison S."/>
            <person name="Senalik D."/>
            <person name="Macko-Podgorni A."/>
            <person name="Grzebelus D."/>
            <person name="Bostan H."/>
            <person name="Rolling W."/>
            <person name="Curaba J."/>
            <person name="Simon P."/>
        </authorList>
    </citation>
    <scope>NUCLEOTIDE SEQUENCE</scope>
    <source>
        <tissue evidence="10">Leaf</tissue>
    </source>
</reference>
<dbReference type="Proteomes" id="UP000077755">
    <property type="component" value="Chromosome 3"/>
</dbReference>
<dbReference type="Pfam" id="PF13359">
    <property type="entry name" value="DDE_Tnp_4"/>
    <property type="match status" value="1"/>
</dbReference>
<reference evidence="10" key="1">
    <citation type="journal article" date="2016" name="Nat. Genet.">
        <title>A high-quality carrot genome assembly provides new insights into carotenoid accumulation and asterid genome evolution.</title>
        <authorList>
            <person name="Iorizzo M."/>
            <person name="Ellison S."/>
            <person name="Senalik D."/>
            <person name="Zeng P."/>
            <person name="Satapoomin P."/>
            <person name="Huang J."/>
            <person name="Bowman M."/>
            <person name="Iovene M."/>
            <person name="Sanseverino W."/>
            <person name="Cavagnaro P."/>
            <person name="Yildiz M."/>
            <person name="Macko-Podgorni A."/>
            <person name="Moranska E."/>
            <person name="Grzebelus E."/>
            <person name="Grzebelus D."/>
            <person name="Ashrafi H."/>
            <person name="Zheng Z."/>
            <person name="Cheng S."/>
            <person name="Spooner D."/>
            <person name="Van Deynze A."/>
            <person name="Simon P."/>
        </authorList>
    </citation>
    <scope>NUCLEOTIDE SEQUENCE</scope>
    <source>
        <tissue evidence="10">Leaf</tissue>
    </source>
</reference>
<evidence type="ECO:0000256" key="7">
    <source>
        <dbReference type="ARBA" id="ARBA00023242"/>
    </source>
</evidence>
<dbReference type="InterPro" id="IPR058353">
    <property type="entry name" value="DUF8040"/>
</dbReference>
<organism evidence="10 11">
    <name type="scientific">Daucus carota subsp. sativus</name>
    <name type="common">Carrot</name>
    <dbReference type="NCBI Taxonomy" id="79200"/>
    <lineage>
        <taxon>Eukaryota</taxon>
        <taxon>Viridiplantae</taxon>
        <taxon>Streptophyta</taxon>
        <taxon>Embryophyta</taxon>
        <taxon>Tracheophyta</taxon>
        <taxon>Spermatophyta</taxon>
        <taxon>Magnoliopsida</taxon>
        <taxon>eudicotyledons</taxon>
        <taxon>Gunneridae</taxon>
        <taxon>Pentapetalae</taxon>
        <taxon>asterids</taxon>
        <taxon>campanulids</taxon>
        <taxon>Apiales</taxon>
        <taxon>Apiaceae</taxon>
        <taxon>Apioideae</taxon>
        <taxon>Scandiceae</taxon>
        <taxon>Daucinae</taxon>
        <taxon>Daucus</taxon>
        <taxon>Daucus sect. Daucus</taxon>
    </lineage>
</organism>
<protein>
    <recommendedName>
        <fullName evidence="12">DDE Tnp4 domain-containing protein</fullName>
    </recommendedName>
</protein>
<dbReference type="GO" id="GO:0016787">
    <property type="term" value="F:hydrolase activity"/>
    <property type="evidence" value="ECO:0007669"/>
    <property type="project" value="UniProtKB-KW"/>
</dbReference>
<accession>A0AAF1AVU9</accession>
<dbReference type="GO" id="GO:0046872">
    <property type="term" value="F:metal ion binding"/>
    <property type="evidence" value="ECO:0007669"/>
    <property type="project" value="UniProtKB-KW"/>
</dbReference>
<dbReference type="GO" id="GO:0004518">
    <property type="term" value="F:nuclease activity"/>
    <property type="evidence" value="ECO:0007669"/>
    <property type="project" value="UniProtKB-KW"/>
</dbReference>
<dbReference type="EMBL" id="CP093345">
    <property type="protein sequence ID" value="WOG94125.1"/>
    <property type="molecule type" value="Genomic_DNA"/>
</dbReference>
<comment type="similarity">
    <text evidence="3">Belongs to the HARBI1 family.</text>
</comment>
<name>A0AAF1AVU9_DAUCS</name>